<organism evidence="1 2">
    <name type="scientific">Amycolatopsis xylanica</name>
    <dbReference type="NCBI Taxonomy" id="589385"/>
    <lineage>
        <taxon>Bacteria</taxon>
        <taxon>Bacillati</taxon>
        <taxon>Actinomycetota</taxon>
        <taxon>Actinomycetes</taxon>
        <taxon>Pseudonocardiales</taxon>
        <taxon>Pseudonocardiaceae</taxon>
        <taxon>Amycolatopsis</taxon>
    </lineage>
</organism>
<evidence type="ECO:0000313" key="2">
    <source>
        <dbReference type="Proteomes" id="UP000199515"/>
    </source>
</evidence>
<evidence type="ECO:0008006" key="3">
    <source>
        <dbReference type="Google" id="ProtNLM"/>
    </source>
</evidence>
<name>A0A1H2U4J9_9PSEU</name>
<accession>A0A1H2U4J9</accession>
<sequence>MFPPCEGNELAARLGELADAGMAFLGRDTLTEPIGMLRARFTRDGTRLFAVRGSAGLFGVTVSTLNPYQGEIDIALPGADEQSYSDTIAAVLRLCRSHLALRSVLRFEPNRDDRAAHFERAGLSLLGVLRGARYTGGAYHDQRVWRGVTG</sequence>
<dbReference type="AlphaFoldDB" id="A0A1H2U4J9"/>
<protein>
    <recommendedName>
        <fullName evidence="3">N-acetyltransferase domain-containing protein</fullName>
    </recommendedName>
</protein>
<keyword evidence="2" id="KW-1185">Reference proteome</keyword>
<evidence type="ECO:0000313" key="1">
    <source>
        <dbReference type="EMBL" id="SDW50384.1"/>
    </source>
</evidence>
<reference evidence="1 2" key="1">
    <citation type="submission" date="2016-10" db="EMBL/GenBank/DDBJ databases">
        <authorList>
            <person name="de Groot N.N."/>
        </authorList>
    </citation>
    <scope>NUCLEOTIDE SEQUENCE [LARGE SCALE GENOMIC DNA]</scope>
    <source>
        <strain evidence="1 2">CPCC 202699</strain>
    </source>
</reference>
<gene>
    <name evidence="1" type="ORF">SAMN05421504_101765</name>
</gene>
<dbReference type="Proteomes" id="UP000199515">
    <property type="component" value="Unassembled WGS sequence"/>
</dbReference>
<proteinExistence type="predicted"/>
<dbReference type="STRING" id="589385.SAMN05421504_101765"/>
<dbReference type="EMBL" id="FNON01000001">
    <property type="protein sequence ID" value="SDW50384.1"/>
    <property type="molecule type" value="Genomic_DNA"/>
</dbReference>